<name>A6GDP5_9BACT</name>
<feature type="transmembrane region" description="Helical" evidence="9">
    <location>
        <begin position="175"/>
        <end position="201"/>
    </location>
</feature>
<evidence type="ECO:0000256" key="2">
    <source>
        <dbReference type="ARBA" id="ARBA00004863"/>
    </source>
</evidence>
<evidence type="ECO:0000256" key="6">
    <source>
        <dbReference type="ARBA" id="ARBA00022692"/>
    </source>
</evidence>
<protein>
    <recommendedName>
        <fullName evidence="12">1,4-dihydroxy-2-naphthoate octaprenyltransferase</fullName>
    </recommendedName>
</protein>
<gene>
    <name evidence="10" type="ORF">PPSIR1_32924</name>
</gene>
<comment type="pathway">
    <text evidence="2">Quinol/quinone metabolism; menaquinone biosynthesis.</text>
</comment>
<dbReference type="RefSeq" id="WP_006974835.1">
    <property type="nucleotide sequence ID" value="NZ_ABCS01000075.1"/>
</dbReference>
<accession>A6GDP5</accession>
<dbReference type="CDD" id="cd13962">
    <property type="entry name" value="PT_UbiA_UBIAD1"/>
    <property type="match status" value="1"/>
</dbReference>
<evidence type="ECO:0000256" key="1">
    <source>
        <dbReference type="ARBA" id="ARBA00004141"/>
    </source>
</evidence>
<feature type="transmembrane region" description="Helical" evidence="9">
    <location>
        <begin position="40"/>
        <end position="59"/>
    </location>
</feature>
<dbReference type="AlphaFoldDB" id="A6GDP5"/>
<evidence type="ECO:0000256" key="8">
    <source>
        <dbReference type="ARBA" id="ARBA00023136"/>
    </source>
</evidence>
<dbReference type="GO" id="GO:0016020">
    <property type="term" value="C:membrane"/>
    <property type="evidence" value="ECO:0007669"/>
    <property type="project" value="UniProtKB-SubCell"/>
</dbReference>
<dbReference type="eggNOG" id="COG1575">
    <property type="taxonomic scope" value="Bacteria"/>
</dbReference>
<comment type="subcellular location">
    <subcellularLocation>
        <location evidence="1">Membrane</location>
        <topology evidence="1">Multi-pass membrane protein</topology>
    </subcellularLocation>
</comment>
<dbReference type="InterPro" id="IPR026046">
    <property type="entry name" value="UBIAD1"/>
</dbReference>
<evidence type="ECO:0000256" key="4">
    <source>
        <dbReference type="ARBA" id="ARBA00022475"/>
    </source>
</evidence>
<organism evidence="10 11">
    <name type="scientific">Plesiocystis pacifica SIR-1</name>
    <dbReference type="NCBI Taxonomy" id="391625"/>
    <lineage>
        <taxon>Bacteria</taxon>
        <taxon>Pseudomonadati</taxon>
        <taxon>Myxococcota</taxon>
        <taxon>Polyangia</taxon>
        <taxon>Nannocystales</taxon>
        <taxon>Nannocystaceae</taxon>
        <taxon>Plesiocystis</taxon>
    </lineage>
</organism>
<evidence type="ECO:0000256" key="9">
    <source>
        <dbReference type="SAM" id="Phobius"/>
    </source>
</evidence>
<dbReference type="InterPro" id="IPR044878">
    <property type="entry name" value="UbiA_sf"/>
</dbReference>
<keyword evidence="11" id="KW-1185">Reference proteome</keyword>
<dbReference type="GO" id="GO:0004659">
    <property type="term" value="F:prenyltransferase activity"/>
    <property type="evidence" value="ECO:0007669"/>
    <property type="project" value="InterPro"/>
</dbReference>
<keyword evidence="4" id="KW-1003">Cell membrane</keyword>
<dbReference type="Gene3D" id="1.10.357.140">
    <property type="entry name" value="UbiA prenyltransferase"/>
    <property type="match status" value="1"/>
</dbReference>
<dbReference type="PANTHER" id="PTHR13929">
    <property type="entry name" value="1,4-DIHYDROXY-2-NAPHTHOATE OCTAPRENYLTRANSFERASE"/>
    <property type="match status" value="1"/>
</dbReference>
<evidence type="ECO:0000256" key="5">
    <source>
        <dbReference type="ARBA" id="ARBA00022679"/>
    </source>
</evidence>
<evidence type="ECO:0008006" key="12">
    <source>
        <dbReference type="Google" id="ProtNLM"/>
    </source>
</evidence>
<evidence type="ECO:0000313" key="11">
    <source>
        <dbReference type="Proteomes" id="UP000005801"/>
    </source>
</evidence>
<feature type="transmembrane region" description="Helical" evidence="9">
    <location>
        <begin position="244"/>
        <end position="264"/>
    </location>
</feature>
<keyword evidence="8 9" id="KW-0472">Membrane</keyword>
<comment type="caution">
    <text evidence="10">The sequence shown here is derived from an EMBL/GenBank/DDBJ whole genome shotgun (WGS) entry which is preliminary data.</text>
</comment>
<sequence>MHARSPWIQAARPLAAANVLVPLLLGQALAFAAHGRFSWTAFAAIQLFGFFDQLFIVFANDFADQEADALNDSPTFVSGGSRVIQEGLIPPAALRAGAWVMLGAQMAIALALALGRGLWWMPVLVLLGAALLWAYSYPPLRLSYRGYGETLQGLGVGVLLPVIGFYAQAGSFEGIPLLGLIPCFVLGYVGNLLTSLPDYAADKAAAKLSYAVRVGQYEARRHSLELLVLSSVFGFLVVPGLPVWGLAPVIVAPLIPVYFALRLLGSADAANQGECLRFVILAASASNLAMLGWILASLIQGWLQAAPVGLV</sequence>
<dbReference type="Proteomes" id="UP000005801">
    <property type="component" value="Unassembled WGS sequence"/>
</dbReference>
<dbReference type="OrthoDB" id="322620at2"/>
<keyword evidence="7 9" id="KW-1133">Transmembrane helix</keyword>
<evidence type="ECO:0000313" key="10">
    <source>
        <dbReference type="EMBL" id="EDM76020.1"/>
    </source>
</evidence>
<reference evidence="10 11" key="1">
    <citation type="submission" date="2007-06" db="EMBL/GenBank/DDBJ databases">
        <authorList>
            <person name="Shimkets L."/>
            <person name="Ferriera S."/>
            <person name="Johnson J."/>
            <person name="Kravitz S."/>
            <person name="Beeson K."/>
            <person name="Sutton G."/>
            <person name="Rogers Y.-H."/>
            <person name="Friedman R."/>
            <person name="Frazier M."/>
            <person name="Venter J.C."/>
        </authorList>
    </citation>
    <scope>NUCLEOTIDE SEQUENCE [LARGE SCALE GENOMIC DNA]</scope>
    <source>
        <strain evidence="10 11">SIR-1</strain>
    </source>
</reference>
<keyword evidence="5" id="KW-0808">Transferase</keyword>
<feature type="transmembrane region" description="Helical" evidence="9">
    <location>
        <begin position="119"/>
        <end position="138"/>
    </location>
</feature>
<dbReference type="UniPathway" id="UPA00079"/>
<feature type="transmembrane region" description="Helical" evidence="9">
    <location>
        <begin position="276"/>
        <end position="303"/>
    </location>
</feature>
<dbReference type="Pfam" id="PF01040">
    <property type="entry name" value="UbiA"/>
    <property type="match status" value="1"/>
</dbReference>
<dbReference type="GO" id="GO:0042371">
    <property type="term" value="P:vitamin K biosynthetic process"/>
    <property type="evidence" value="ECO:0007669"/>
    <property type="project" value="TreeGrafter"/>
</dbReference>
<dbReference type="PANTHER" id="PTHR13929:SF0">
    <property type="entry name" value="UBIA PRENYLTRANSFERASE DOMAIN-CONTAINING PROTEIN 1"/>
    <property type="match status" value="1"/>
</dbReference>
<dbReference type="STRING" id="391625.PPSIR1_32924"/>
<feature type="transmembrane region" description="Helical" evidence="9">
    <location>
        <begin position="150"/>
        <end position="169"/>
    </location>
</feature>
<keyword evidence="6 9" id="KW-0812">Transmembrane</keyword>
<keyword evidence="3" id="KW-0474">Menaquinone biosynthesis</keyword>
<dbReference type="EMBL" id="ABCS01000075">
    <property type="protein sequence ID" value="EDM76020.1"/>
    <property type="molecule type" value="Genomic_DNA"/>
</dbReference>
<dbReference type="InterPro" id="IPR000537">
    <property type="entry name" value="UbiA_prenyltransferase"/>
</dbReference>
<proteinExistence type="predicted"/>
<dbReference type="GO" id="GO:0009234">
    <property type="term" value="P:menaquinone biosynthetic process"/>
    <property type="evidence" value="ECO:0007669"/>
    <property type="project" value="UniProtKB-UniPathway"/>
</dbReference>
<evidence type="ECO:0000256" key="3">
    <source>
        <dbReference type="ARBA" id="ARBA00022428"/>
    </source>
</evidence>
<evidence type="ECO:0000256" key="7">
    <source>
        <dbReference type="ARBA" id="ARBA00022989"/>
    </source>
</evidence>